<reference key="1">
    <citation type="submission" date="2011-09" db="EMBL/GenBank/DDBJ databases">
        <title>Genomic characterization of the Taylorella genus.</title>
        <authorList>
            <person name="Hebert L."/>
            <person name="Moumen B."/>
            <person name="Pons N."/>
            <person name="Duquesne F."/>
            <person name="Breuil M.-F."/>
            <person name="Goux D."/>
            <person name="Batto J.-M."/>
            <person name="Renault P."/>
            <person name="Laugier C."/>
            <person name="Petry S."/>
        </authorList>
    </citation>
    <scope>NUCLEOTIDE SEQUENCE</scope>
    <source>
        <strain>MCE3</strain>
    </source>
</reference>
<dbReference type="InterPro" id="IPR043130">
    <property type="entry name" value="CDP-OH_PTrfase_TM_dom"/>
</dbReference>
<evidence type="ECO:0000256" key="2">
    <source>
        <dbReference type="ARBA" id="ARBA00005042"/>
    </source>
</evidence>
<feature type="transmembrane region" description="Helical" evidence="17">
    <location>
        <begin position="157"/>
        <end position="181"/>
    </location>
</feature>
<evidence type="ECO:0000256" key="17">
    <source>
        <dbReference type="SAM" id="Phobius"/>
    </source>
</evidence>
<dbReference type="HOGENOM" id="CLU_051314_2_1_4"/>
<dbReference type="Proteomes" id="UP000009284">
    <property type="component" value="Chromosome"/>
</dbReference>
<dbReference type="PANTHER" id="PTHR14269:SF62">
    <property type="entry name" value="CDP-DIACYLGLYCEROL--GLYCEROL-3-PHOSPHATE 3-PHOSPHATIDYLTRANSFERASE 1, CHLOROPLASTIC"/>
    <property type="match status" value="1"/>
</dbReference>
<accession>G4QB23</accession>
<evidence type="ECO:0000256" key="13">
    <source>
        <dbReference type="ARBA" id="ARBA00023264"/>
    </source>
</evidence>
<evidence type="ECO:0000256" key="3">
    <source>
        <dbReference type="ARBA" id="ARBA00010441"/>
    </source>
</evidence>
<dbReference type="AlphaFoldDB" id="G4QB23"/>
<evidence type="ECO:0000256" key="1">
    <source>
        <dbReference type="ARBA" id="ARBA00004141"/>
    </source>
</evidence>
<keyword evidence="8 17" id="KW-0812">Transmembrane</keyword>
<dbReference type="InterPro" id="IPR000462">
    <property type="entry name" value="CDP-OH_P_trans"/>
</dbReference>
<dbReference type="InterPro" id="IPR050324">
    <property type="entry name" value="CDP-alcohol_PTase-I"/>
</dbReference>
<keyword evidence="12" id="KW-0594">Phospholipid biosynthesis</keyword>
<keyword evidence="7 16" id="KW-0808">Transferase</keyword>
<evidence type="ECO:0000256" key="9">
    <source>
        <dbReference type="ARBA" id="ARBA00022989"/>
    </source>
</evidence>
<dbReference type="RefSeq" id="WP_014111460.1">
    <property type="nucleotide sequence ID" value="NC_016043.1"/>
</dbReference>
<comment type="subcellular location">
    <subcellularLocation>
        <location evidence="1">Membrane</location>
        <topology evidence="1">Multi-pass membrane protein</topology>
    </subcellularLocation>
</comment>
<feature type="transmembrane region" description="Helical" evidence="17">
    <location>
        <begin position="12"/>
        <end position="31"/>
    </location>
</feature>
<name>G4QB23_TAYAM</name>
<evidence type="ECO:0000256" key="10">
    <source>
        <dbReference type="ARBA" id="ARBA00023098"/>
    </source>
</evidence>
<protein>
    <recommendedName>
        <fullName evidence="5 15">CDP-diacylglycerol--glycerol-3-phosphate 3-phosphatidyltransferase</fullName>
        <ecNumber evidence="4 15">2.7.8.5</ecNumber>
    </recommendedName>
</protein>
<dbReference type="PANTHER" id="PTHR14269">
    <property type="entry name" value="CDP-DIACYLGLYCEROL--GLYCEROL-3-PHOSPHATE 3-PHOSPHATIDYLTRANSFERASE-RELATED"/>
    <property type="match status" value="1"/>
</dbReference>
<organism evidence="18 19">
    <name type="scientific">Taylorella asinigenitalis (strain MCE3)</name>
    <dbReference type="NCBI Taxonomy" id="1008459"/>
    <lineage>
        <taxon>Bacteria</taxon>
        <taxon>Pseudomonadati</taxon>
        <taxon>Pseudomonadota</taxon>
        <taxon>Betaproteobacteria</taxon>
        <taxon>Burkholderiales</taxon>
        <taxon>Alcaligenaceae</taxon>
        <taxon>Taylorella</taxon>
    </lineage>
</organism>
<keyword evidence="19" id="KW-1185">Reference proteome</keyword>
<dbReference type="GO" id="GO:0008444">
    <property type="term" value="F:CDP-diacylglycerol-glycerol-3-phosphate 3-phosphatidyltransferase activity"/>
    <property type="evidence" value="ECO:0007669"/>
    <property type="project" value="UniProtKB-UniRule"/>
</dbReference>
<dbReference type="KEGG" id="tas:TASI_0794"/>
<evidence type="ECO:0000256" key="7">
    <source>
        <dbReference type="ARBA" id="ARBA00022679"/>
    </source>
</evidence>
<dbReference type="Gene3D" id="1.20.120.1760">
    <property type="match status" value="1"/>
</dbReference>
<gene>
    <name evidence="18" type="ordered locus">TASI_0794</name>
</gene>
<dbReference type="EC" id="2.7.8.5" evidence="4 15"/>
<feature type="transmembrane region" description="Helical" evidence="17">
    <location>
        <begin position="82"/>
        <end position="107"/>
    </location>
</feature>
<dbReference type="GO" id="GO:0016020">
    <property type="term" value="C:membrane"/>
    <property type="evidence" value="ECO:0007669"/>
    <property type="project" value="UniProtKB-SubCell"/>
</dbReference>
<evidence type="ECO:0000256" key="8">
    <source>
        <dbReference type="ARBA" id="ARBA00022692"/>
    </source>
</evidence>
<comment type="pathway">
    <text evidence="2">Phospholipid metabolism; phosphatidylglycerol biosynthesis; phosphatidylglycerol from CDP-diacylglycerol: step 1/2.</text>
</comment>
<comment type="similarity">
    <text evidence="3 16">Belongs to the CDP-alcohol phosphatidyltransferase class-I family.</text>
</comment>
<comment type="catalytic activity">
    <reaction evidence="14">
        <text>a CDP-1,2-diacyl-sn-glycerol + sn-glycerol 3-phosphate = a 1,2-diacyl-sn-glycero-3-phospho-(1'-sn-glycero-3'-phosphate) + CMP + H(+)</text>
        <dbReference type="Rhea" id="RHEA:12593"/>
        <dbReference type="ChEBI" id="CHEBI:15378"/>
        <dbReference type="ChEBI" id="CHEBI:57597"/>
        <dbReference type="ChEBI" id="CHEBI:58332"/>
        <dbReference type="ChEBI" id="CHEBI:60110"/>
        <dbReference type="ChEBI" id="CHEBI:60377"/>
        <dbReference type="EC" id="2.7.8.5"/>
    </reaction>
</comment>
<evidence type="ECO:0000313" key="19">
    <source>
        <dbReference type="Proteomes" id="UP000009284"/>
    </source>
</evidence>
<evidence type="ECO:0000256" key="6">
    <source>
        <dbReference type="ARBA" id="ARBA00022516"/>
    </source>
</evidence>
<keyword evidence="9 17" id="KW-1133">Transmembrane helix</keyword>
<dbReference type="PROSITE" id="PS00379">
    <property type="entry name" value="CDP_ALCOHOL_P_TRANSF"/>
    <property type="match status" value="1"/>
</dbReference>
<keyword evidence="13" id="KW-1208">Phospholipid metabolism</keyword>
<sequence length="192" mass="21864">MKNIPMALTWMRVYFIPLFLLCYVLPIGWFGTNQSSFMIRDSIATALFVIASLTDYLDGYLARKWNQTTSFGAFLDPVADKLMVCAALLILLFLGRVSVLIVFVIIAREIIVSALREWMAQRNARDKVAVNSLGKWKTATQMMAIPMLLLDSFGYHWIHYVGQVLIICATILTIVSMWVYLKAAWPIMKTNN</sequence>
<reference evidence="18 19" key="2">
    <citation type="journal article" date="2012" name="PLoS ONE">
        <title>Genomic characterization of the taylorella genus.</title>
        <authorList>
            <person name="Hebert L."/>
            <person name="Moumen B."/>
            <person name="Pons N."/>
            <person name="Duquesne F."/>
            <person name="Breuil M.F."/>
            <person name="Goux D."/>
            <person name="Batto J.M."/>
            <person name="Laugier C."/>
            <person name="Renault P."/>
            <person name="Petry S."/>
        </authorList>
    </citation>
    <scope>NUCLEOTIDE SEQUENCE [LARGE SCALE GENOMIC DNA]</scope>
    <source>
        <strain evidence="18 19">MCE3</strain>
    </source>
</reference>
<evidence type="ECO:0000256" key="16">
    <source>
        <dbReference type="RuleBase" id="RU003750"/>
    </source>
</evidence>
<dbReference type="eggNOG" id="COG0558">
    <property type="taxonomic scope" value="Bacteria"/>
</dbReference>
<evidence type="ECO:0000256" key="12">
    <source>
        <dbReference type="ARBA" id="ARBA00023209"/>
    </source>
</evidence>
<dbReference type="InterPro" id="IPR048254">
    <property type="entry name" value="CDP_ALCOHOL_P_TRANSF_CS"/>
</dbReference>
<evidence type="ECO:0000256" key="11">
    <source>
        <dbReference type="ARBA" id="ARBA00023136"/>
    </source>
</evidence>
<keyword evidence="11 17" id="KW-0472">Membrane</keyword>
<dbReference type="Pfam" id="PF01066">
    <property type="entry name" value="CDP-OH_P_transf"/>
    <property type="match status" value="1"/>
</dbReference>
<keyword evidence="6" id="KW-0444">Lipid biosynthesis</keyword>
<evidence type="ECO:0000256" key="4">
    <source>
        <dbReference type="ARBA" id="ARBA00013170"/>
    </source>
</evidence>
<dbReference type="STRING" id="1008459.TASI_0794"/>
<dbReference type="EMBL" id="CP003059">
    <property type="protein sequence ID" value="AEP36564.1"/>
    <property type="molecule type" value="Genomic_DNA"/>
</dbReference>
<dbReference type="PIRSF" id="PIRSF000847">
    <property type="entry name" value="Phos_ph_gly_syn"/>
    <property type="match status" value="1"/>
</dbReference>
<proteinExistence type="inferred from homology"/>
<evidence type="ECO:0000256" key="5">
    <source>
        <dbReference type="ARBA" id="ARBA00014944"/>
    </source>
</evidence>
<dbReference type="NCBIfam" id="TIGR00560">
    <property type="entry name" value="pgsA"/>
    <property type="match status" value="1"/>
</dbReference>
<evidence type="ECO:0000256" key="14">
    <source>
        <dbReference type="ARBA" id="ARBA00048586"/>
    </source>
</evidence>
<evidence type="ECO:0000256" key="15">
    <source>
        <dbReference type="NCBIfam" id="TIGR00560"/>
    </source>
</evidence>
<dbReference type="GO" id="GO:0046474">
    <property type="term" value="P:glycerophospholipid biosynthetic process"/>
    <property type="evidence" value="ECO:0007669"/>
    <property type="project" value="TreeGrafter"/>
</dbReference>
<keyword evidence="10" id="KW-0443">Lipid metabolism</keyword>
<dbReference type="OrthoDB" id="9796672at2"/>
<dbReference type="InterPro" id="IPR004570">
    <property type="entry name" value="Phosphatidylglycerol_P_synth"/>
</dbReference>
<evidence type="ECO:0000313" key="18">
    <source>
        <dbReference type="EMBL" id="AEP36564.1"/>
    </source>
</evidence>